<name>A0A9P9EWQ9_9HYPO</name>
<proteinExistence type="predicted"/>
<sequence>MPIEPRGVSVRSSDDNADQRHRIGSGDATEDGERQQEPHIAVATSAPTLRWWHGKFTVAEWKWQADEGDPQVQHPGPSYSGVVVRHPGQPFWVGCRIQPLVSRSKPFKRLKRFMGRPSEEENEHKFTQILLSPTNTDLGTVVDGLDVKISQLMLSNQNKTDEWESQRFFDVQLHPYQLHFRRKVEDGVESADVGRLVRKVDLGPWTDVCSAFY</sequence>
<evidence type="ECO:0000313" key="2">
    <source>
        <dbReference type="EMBL" id="KAH7146667.1"/>
    </source>
</evidence>
<evidence type="ECO:0000256" key="1">
    <source>
        <dbReference type="SAM" id="MobiDB-lite"/>
    </source>
</evidence>
<dbReference type="EMBL" id="JAGMUU010000008">
    <property type="protein sequence ID" value="KAH7146667.1"/>
    <property type="molecule type" value="Genomic_DNA"/>
</dbReference>
<gene>
    <name evidence="2" type="ORF">B0J13DRAFT_524425</name>
</gene>
<dbReference type="AlphaFoldDB" id="A0A9P9EWQ9"/>
<feature type="compositionally biased region" description="Basic and acidic residues" evidence="1">
    <location>
        <begin position="12"/>
        <end position="21"/>
    </location>
</feature>
<reference evidence="2" key="1">
    <citation type="journal article" date="2021" name="Nat. Commun.">
        <title>Genetic determinants of endophytism in the Arabidopsis root mycobiome.</title>
        <authorList>
            <person name="Mesny F."/>
            <person name="Miyauchi S."/>
            <person name="Thiergart T."/>
            <person name="Pickel B."/>
            <person name="Atanasova L."/>
            <person name="Karlsson M."/>
            <person name="Huettel B."/>
            <person name="Barry K.W."/>
            <person name="Haridas S."/>
            <person name="Chen C."/>
            <person name="Bauer D."/>
            <person name="Andreopoulos W."/>
            <person name="Pangilinan J."/>
            <person name="LaButti K."/>
            <person name="Riley R."/>
            <person name="Lipzen A."/>
            <person name="Clum A."/>
            <person name="Drula E."/>
            <person name="Henrissat B."/>
            <person name="Kohler A."/>
            <person name="Grigoriev I.V."/>
            <person name="Martin F.M."/>
            <person name="Hacquard S."/>
        </authorList>
    </citation>
    <scope>NUCLEOTIDE SEQUENCE</scope>
    <source>
        <strain evidence="2">MPI-CAGE-AT-0021</strain>
    </source>
</reference>
<keyword evidence="3" id="KW-1185">Reference proteome</keyword>
<feature type="region of interest" description="Disordered" evidence="1">
    <location>
        <begin position="1"/>
        <end position="37"/>
    </location>
</feature>
<accession>A0A9P9EWQ9</accession>
<protein>
    <submittedName>
        <fullName evidence="2">Uncharacterized protein</fullName>
    </submittedName>
</protein>
<comment type="caution">
    <text evidence="2">The sequence shown here is derived from an EMBL/GenBank/DDBJ whole genome shotgun (WGS) entry which is preliminary data.</text>
</comment>
<evidence type="ECO:0000313" key="3">
    <source>
        <dbReference type="Proteomes" id="UP000717696"/>
    </source>
</evidence>
<dbReference type="Proteomes" id="UP000717696">
    <property type="component" value="Unassembled WGS sequence"/>
</dbReference>
<dbReference type="OrthoDB" id="4154526at2759"/>
<organism evidence="2 3">
    <name type="scientific">Dactylonectria estremocensis</name>
    <dbReference type="NCBI Taxonomy" id="1079267"/>
    <lineage>
        <taxon>Eukaryota</taxon>
        <taxon>Fungi</taxon>
        <taxon>Dikarya</taxon>
        <taxon>Ascomycota</taxon>
        <taxon>Pezizomycotina</taxon>
        <taxon>Sordariomycetes</taxon>
        <taxon>Hypocreomycetidae</taxon>
        <taxon>Hypocreales</taxon>
        <taxon>Nectriaceae</taxon>
        <taxon>Dactylonectria</taxon>
    </lineage>
</organism>